<accession>A0A5N4CGR0</accession>
<reference evidence="1 2" key="1">
    <citation type="journal article" date="2019" name="Mol. Ecol. Resour.">
        <title>Improving Illumina assemblies with Hi-C and long reads: an example with the North African dromedary.</title>
        <authorList>
            <person name="Elbers J.P."/>
            <person name="Rogers M.F."/>
            <person name="Perelman P.L."/>
            <person name="Proskuryakova A.A."/>
            <person name="Serdyukova N.A."/>
            <person name="Johnson W.E."/>
            <person name="Horin P."/>
            <person name="Corander J."/>
            <person name="Murphy D."/>
            <person name="Burger P.A."/>
        </authorList>
    </citation>
    <scope>NUCLEOTIDE SEQUENCE [LARGE SCALE GENOMIC DNA]</scope>
    <source>
        <strain evidence="1">Drom800</strain>
        <tissue evidence="1">Blood</tissue>
    </source>
</reference>
<evidence type="ECO:0000313" key="2">
    <source>
        <dbReference type="Proteomes" id="UP000299084"/>
    </source>
</evidence>
<protein>
    <submittedName>
        <fullName evidence="1">Vacuolar protein sorting-associated protein 13B</fullName>
    </submittedName>
</protein>
<name>A0A5N4CGR0_CAMDR</name>
<dbReference type="EMBL" id="JWIN03000025">
    <property type="protein sequence ID" value="KAB1258042.1"/>
    <property type="molecule type" value="Genomic_DNA"/>
</dbReference>
<comment type="caution">
    <text evidence="1">The sequence shown here is derived from an EMBL/GenBank/DDBJ whole genome shotgun (WGS) entry which is preliminary data.</text>
</comment>
<organism evidence="1 2">
    <name type="scientific">Camelus dromedarius</name>
    <name type="common">Dromedary</name>
    <name type="synonym">Arabian camel</name>
    <dbReference type="NCBI Taxonomy" id="9838"/>
    <lineage>
        <taxon>Eukaryota</taxon>
        <taxon>Metazoa</taxon>
        <taxon>Chordata</taxon>
        <taxon>Craniata</taxon>
        <taxon>Vertebrata</taxon>
        <taxon>Euteleostomi</taxon>
        <taxon>Mammalia</taxon>
        <taxon>Eutheria</taxon>
        <taxon>Laurasiatheria</taxon>
        <taxon>Artiodactyla</taxon>
        <taxon>Tylopoda</taxon>
        <taxon>Camelidae</taxon>
        <taxon>Camelus</taxon>
    </lineage>
</organism>
<keyword evidence="2" id="KW-1185">Reference proteome</keyword>
<evidence type="ECO:0000313" key="1">
    <source>
        <dbReference type="EMBL" id="KAB1258042.1"/>
    </source>
</evidence>
<dbReference type="AlphaFoldDB" id="A0A5N4CGR0"/>
<dbReference type="PANTHER" id="PTHR12517">
    <property type="entry name" value="VACUOLAR PROTEIN SORTING-ASSOCIATED PROTEIN 13B"/>
    <property type="match status" value="1"/>
</dbReference>
<sequence>MRVRLSAWKPYVRTLLIELLPWALLINQSTWDLWLFEGEKIVLQVPAGKIIIPPNFQEAFQIGIYWANTNTVHKSVAIKLVHNLTSPKWKDGGNGEVVSLDEEGFVDAEIRLGAFPGHQKLCQFCVSSMVQQGIQIIQIEDKTTIINTTPYQMFYKPQLSVSRPHSGKENK</sequence>
<proteinExistence type="predicted"/>
<dbReference type="Proteomes" id="UP000299084">
    <property type="component" value="Unassembled WGS sequence"/>
</dbReference>
<dbReference type="PANTHER" id="PTHR12517:SF0">
    <property type="entry name" value="INTERMEMBRANE LIPID TRANSFER PROTEIN VPS13B"/>
    <property type="match status" value="1"/>
</dbReference>
<gene>
    <name evidence="1" type="ORF">Cadr_000022618</name>
</gene>
<dbReference type="InterPro" id="IPR039782">
    <property type="entry name" value="VPS13B"/>
</dbReference>